<feature type="compositionally biased region" description="Low complexity" evidence="1">
    <location>
        <begin position="618"/>
        <end position="636"/>
    </location>
</feature>
<dbReference type="GO" id="GO:0030198">
    <property type="term" value="P:extracellular matrix organization"/>
    <property type="evidence" value="ECO:0007669"/>
    <property type="project" value="TreeGrafter"/>
</dbReference>
<dbReference type="Gene3D" id="2.30.180.10">
    <property type="entry name" value="FAS1 domain"/>
    <property type="match status" value="1"/>
</dbReference>
<protein>
    <submittedName>
        <fullName evidence="4">Flocculation protein FLO11</fullName>
    </submittedName>
</protein>
<dbReference type="GO" id="GO:0050839">
    <property type="term" value="F:cell adhesion molecule binding"/>
    <property type="evidence" value="ECO:0007669"/>
    <property type="project" value="TreeGrafter"/>
</dbReference>
<feature type="region of interest" description="Disordered" evidence="1">
    <location>
        <begin position="575"/>
        <end position="636"/>
    </location>
</feature>
<dbReference type="STRING" id="121845.A0A3Q0J362"/>
<evidence type="ECO:0000313" key="3">
    <source>
        <dbReference type="Proteomes" id="UP000079169"/>
    </source>
</evidence>
<feature type="compositionally biased region" description="Polar residues" evidence="1">
    <location>
        <begin position="867"/>
        <end position="876"/>
    </location>
</feature>
<feature type="compositionally biased region" description="Polar residues" evidence="1">
    <location>
        <begin position="729"/>
        <end position="740"/>
    </location>
</feature>
<feature type="region of interest" description="Disordered" evidence="1">
    <location>
        <begin position="791"/>
        <end position="823"/>
    </location>
</feature>
<organism evidence="3 4">
    <name type="scientific">Diaphorina citri</name>
    <name type="common">Asian citrus psyllid</name>
    <dbReference type="NCBI Taxonomy" id="121845"/>
    <lineage>
        <taxon>Eukaryota</taxon>
        <taxon>Metazoa</taxon>
        <taxon>Ecdysozoa</taxon>
        <taxon>Arthropoda</taxon>
        <taxon>Hexapoda</taxon>
        <taxon>Insecta</taxon>
        <taxon>Pterygota</taxon>
        <taxon>Neoptera</taxon>
        <taxon>Paraneoptera</taxon>
        <taxon>Hemiptera</taxon>
        <taxon>Sternorrhyncha</taxon>
        <taxon>Psylloidea</taxon>
        <taxon>Psyllidae</taxon>
        <taxon>Diaphorininae</taxon>
        <taxon>Diaphorina</taxon>
    </lineage>
</organism>
<feature type="compositionally biased region" description="Low complexity" evidence="1">
    <location>
        <begin position="897"/>
        <end position="909"/>
    </location>
</feature>
<dbReference type="Proteomes" id="UP000079169">
    <property type="component" value="Unplaced"/>
</dbReference>
<feature type="domain" description="FAS1" evidence="2">
    <location>
        <begin position="951"/>
        <end position="1098"/>
    </location>
</feature>
<dbReference type="InterPro" id="IPR000782">
    <property type="entry name" value="FAS1_domain"/>
</dbReference>
<dbReference type="SUPFAM" id="SSF82153">
    <property type="entry name" value="FAS1 domain"/>
    <property type="match status" value="1"/>
</dbReference>
<feature type="region of interest" description="Disordered" evidence="1">
    <location>
        <begin position="848"/>
        <end position="934"/>
    </location>
</feature>
<dbReference type="Pfam" id="PF02469">
    <property type="entry name" value="Fasciclin"/>
    <property type="match status" value="1"/>
</dbReference>
<evidence type="ECO:0000256" key="1">
    <source>
        <dbReference type="SAM" id="MobiDB-lite"/>
    </source>
</evidence>
<name>A0A3Q0J362_DIACI</name>
<dbReference type="GO" id="GO:0005615">
    <property type="term" value="C:extracellular space"/>
    <property type="evidence" value="ECO:0007669"/>
    <property type="project" value="TreeGrafter"/>
</dbReference>
<feature type="compositionally biased region" description="Polar residues" evidence="1">
    <location>
        <begin position="582"/>
        <end position="595"/>
    </location>
</feature>
<evidence type="ECO:0000259" key="2">
    <source>
        <dbReference type="PROSITE" id="PS50213"/>
    </source>
</evidence>
<feature type="region of interest" description="Disordered" evidence="1">
    <location>
        <begin position="649"/>
        <end position="687"/>
    </location>
</feature>
<reference evidence="4" key="1">
    <citation type="submission" date="2025-08" db="UniProtKB">
        <authorList>
            <consortium name="RefSeq"/>
        </authorList>
    </citation>
    <scope>IDENTIFICATION</scope>
</reference>
<dbReference type="SMART" id="SM00554">
    <property type="entry name" value="FAS1"/>
    <property type="match status" value="1"/>
</dbReference>
<dbReference type="PANTHER" id="PTHR10900">
    <property type="entry name" value="PERIOSTIN-RELATED"/>
    <property type="match status" value="1"/>
</dbReference>
<dbReference type="InterPro" id="IPR050904">
    <property type="entry name" value="Adhesion/Biosynth-related"/>
</dbReference>
<dbReference type="GO" id="GO:0007155">
    <property type="term" value="P:cell adhesion"/>
    <property type="evidence" value="ECO:0007669"/>
    <property type="project" value="TreeGrafter"/>
</dbReference>
<dbReference type="GO" id="GO:0031012">
    <property type="term" value="C:extracellular matrix"/>
    <property type="evidence" value="ECO:0007669"/>
    <property type="project" value="TreeGrafter"/>
</dbReference>
<feature type="region of interest" description="Disordered" evidence="1">
    <location>
        <begin position="187"/>
        <end position="207"/>
    </location>
</feature>
<dbReference type="AlphaFoldDB" id="A0A3Q0J362"/>
<dbReference type="PANTHER" id="PTHR10900:SF120">
    <property type="entry name" value="MUCIN-5AC-RELATED"/>
    <property type="match status" value="1"/>
</dbReference>
<dbReference type="RefSeq" id="XP_026682924.1">
    <property type="nucleotide sequence ID" value="XM_026827123.1"/>
</dbReference>
<feature type="region of interest" description="Disordered" evidence="1">
    <location>
        <begin position="87"/>
        <end position="108"/>
    </location>
</feature>
<dbReference type="PROSITE" id="PS50213">
    <property type="entry name" value="FAS1"/>
    <property type="match status" value="1"/>
</dbReference>
<gene>
    <name evidence="4" type="primary">LOC103514075</name>
</gene>
<dbReference type="GeneID" id="103514075"/>
<evidence type="ECO:0000313" key="4">
    <source>
        <dbReference type="RefSeq" id="XP_026682924.1"/>
    </source>
</evidence>
<keyword evidence="3" id="KW-1185">Reference proteome</keyword>
<dbReference type="InterPro" id="IPR036378">
    <property type="entry name" value="FAS1_dom_sf"/>
</dbReference>
<dbReference type="KEGG" id="dci:103514075"/>
<accession>A0A3Q0J362</accession>
<feature type="compositionally biased region" description="Low complexity" evidence="1">
    <location>
        <begin position="661"/>
        <end position="673"/>
    </location>
</feature>
<feature type="region of interest" description="Disordered" evidence="1">
    <location>
        <begin position="717"/>
        <end position="740"/>
    </location>
</feature>
<feature type="compositionally biased region" description="Basic and acidic residues" evidence="1">
    <location>
        <begin position="598"/>
        <end position="608"/>
    </location>
</feature>
<sequence length="1188" mass="132128">YNAVADQLTRNFFDQQRALSPNQQTQIFDDIQQSVQRFQFPNSGDETFVQRQKERSLHGFPKLNSDLTPPKPDFGSIFPISSNSILSNYPTLTPPPPPPKSTQKTSNLRDQFRDSSYVSPFLKQPDNQNYVPLPAQDQQNIRDYNKYAIKPEGSQNYNPYPTTNNNFQKNNNFPQQGNAFNTNYGSNTGGSHFHSNGQSFQNNIPINSSPGPINQNSHTGNIVYGSTSAHPQHNNQFPTSVGTTNYQNNFNNQNQNIPLSSSNNNNNYQQLHQSNNYQTFGNVYPSPNINTFQTAQTTPNTFIPPVRDTFSADDAVKTISSQYFSSKHPSKIQSIPEFSPSPSSVKPFESTFDSSLLKYQTQQSNTKTSLGHIELSASTPKGYENYELRGNEISTTSSPKVVTYFQKPTQGQKTQPTKNSKIEIIKDSDVELDTTLLEKQIRQQLLSLNDQGESFPPNSFTFNPGNLSALPSLTFDDGNTISVPSEDKVEGSKQIKTIVIRQPTTTTTTTTTTTIKPPSKFLEEVTKNIPSGARYEILKTTQDGTNLEIEKSLLPSNLPNQKKVTFVILEEQPDGSVKVQDVKSNNEQSGQNSPDVDSILKKIKDGELKLPQSNPSNKPKYQPSSSTSYQTSTKPTVKPTYVEYKTYSSPKPTYATPPPSFAQSSSSPAFDFSTKSKSHFIPTPIESPSPEDLKTLYNDVTKDYYNDFVLSTKDEVQDQPPSFFVPTPNKKNNNEPDNYESNFVPTTASAGESNYYGSSKNKYFQYSTPSISSSNPTDGTSASINENKLPFDEADLPYKGPSSPYYSQSTTYTTPRSTTYRTPSISTTLLTRPTASFTPFLPTVPSPDVFSDHTESPHTPATRIRLINTSPNTLNFDDSEDTIKSTRSNTYGSNWFKKTPSPKSSASSPVNRYSKYPDENEDFDGQSSHHTVSSDEDVAGAYSTTPASSNQQESLNNVLKKNGLFAMAKFLRQSGLDQILNETGPYTIFVPTDKAFKALLVQLGGPDKAEEKFKENPRLLSGLLLHHVIPGAFKLDSLQDEMTGVSLAGTQLRVNTYTVQDIEWNDVQVLTVNGAKIVDDKKDIAIPQGIAHAVDRVMFPLPVGDLLQTLQSDRDGRFSHFLKVLQYSGLVSLFTDVGFFIFRVKTMPEATSSVVLSIESETISNLDLKWNKRCPKKLKVKVLQWVIT</sequence>
<proteinExistence type="predicted"/>
<feature type="non-terminal residue" evidence="4">
    <location>
        <position position="1"/>
    </location>
</feature>
<dbReference type="PaxDb" id="121845-A0A3Q0J362"/>
<feature type="compositionally biased region" description="Low complexity" evidence="1">
    <location>
        <begin position="801"/>
        <end position="823"/>
    </location>
</feature>